<sequence length="348" mass="34745">MSASDRTPIGRVIALAIGLAAVVGVIVLAFSWPSITADPRDLPIAVSGPAEAVDAVTANVDEAQPGVIAFTEVDDRDAAVDAIAQREVYGAVVLGTEPEVLTSGAASTVVSQLLGGVAGQLETAVNAQAQQAAAAAGAPQAPPHIDVAVTDVVPLAEADERGTGLAAAMFPLVLGGIIGGVAISLAVLGALRRVLAVVVYSAVGAIAIVSIMQLWFGVLQGDSWMNVAGIALGLAAIAAPITGLVALMGRAGLALGAVVMMLVANPISAAAFPMEFLVQPWGAVGQWFPPGAAATLVRDLSYFPAADASFPWLVLGTWALAGALCSLIGHFRTAGGAEPDREAAVAAA</sequence>
<gene>
    <name evidence="2" type="ORF">G127AT_11550</name>
</gene>
<feature type="transmembrane region" description="Helical" evidence="1">
    <location>
        <begin position="253"/>
        <end position="272"/>
    </location>
</feature>
<keyword evidence="1" id="KW-0472">Membrane</keyword>
<protein>
    <recommendedName>
        <fullName evidence="4">ABC transporter permease</fullName>
    </recommendedName>
</protein>
<keyword evidence="1" id="KW-0812">Transmembrane</keyword>
<dbReference type="AlphaFoldDB" id="A0A975IPF2"/>
<dbReference type="Proteomes" id="UP000671914">
    <property type="component" value="Chromosome"/>
</dbReference>
<reference evidence="2" key="1">
    <citation type="submission" date="2021-03" db="EMBL/GenBank/DDBJ databases">
        <title>Agromyces archimandritus sp. nov., isolated from the cockroach Archimandrita tessellata.</title>
        <authorList>
            <person name="Guzman J."/>
            <person name="Ortuzar M."/>
            <person name="Poehlein A."/>
            <person name="Daniel R."/>
            <person name="Trujillo M."/>
            <person name="Vilcinskas A."/>
        </authorList>
    </citation>
    <scope>NUCLEOTIDE SEQUENCE</scope>
    <source>
        <strain evidence="2">G127AT</strain>
    </source>
</reference>
<proteinExistence type="predicted"/>
<keyword evidence="1" id="KW-1133">Transmembrane helix</keyword>
<feature type="transmembrane region" description="Helical" evidence="1">
    <location>
        <begin position="310"/>
        <end position="331"/>
    </location>
</feature>
<evidence type="ECO:0000256" key="1">
    <source>
        <dbReference type="SAM" id="Phobius"/>
    </source>
</evidence>
<dbReference type="RefSeq" id="WP_210897027.1">
    <property type="nucleotide sequence ID" value="NZ_CP071696.1"/>
</dbReference>
<dbReference type="EMBL" id="CP071696">
    <property type="protein sequence ID" value="QTX03936.1"/>
    <property type="molecule type" value="Genomic_DNA"/>
</dbReference>
<organism evidence="2 3">
    <name type="scientific">Agromyces archimandritae</name>
    <dbReference type="NCBI Taxonomy" id="2781962"/>
    <lineage>
        <taxon>Bacteria</taxon>
        <taxon>Bacillati</taxon>
        <taxon>Actinomycetota</taxon>
        <taxon>Actinomycetes</taxon>
        <taxon>Micrococcales</taxon>
        <taxon>Microbacteriaceae</taxon>
        <taxon>Agromyces</taxon>
    </lineage>
</organism>
<feature type="transmembrane region" description="Helical" evidence="1">
    <location>
        <begin position="165"/>
        <end position="188"/>
    </location>
</feature>
<feature type="transmembrane region" description="Helical" evidence="1">
    <location>
        <begin position="224"/>
        <end position="246"/>
    </location>
</feature>
<name>A0A975IPF2_9MICO</name>
<feature type="transmembrane region" description="Helical" evidence="1">
    <location>
        <begin position="195"/>
        <end position="218"/>
    </location>
</feature>
<keyword evidence="3" id="KW-1185">Reference proteome</keyword>
<accession>A0A975IPF2</accession>
<evidence type="ECO:0000313" key="2">
    <source>
        <dbReference type="EMBL" id="QTX03936.1"/>
    </source>
</evidence>
<evidence type="ECO:0008006" key="4">
    <source>
        <dbReference type="Google" id="ProtNLM"/>
    </source>
</evidence>
<dbReference type="KEGG" id="aarc:G127AT_11550"/>
<evidence type="ECO:0000313" key="3">
    <source>
        <dbReference type="Proteomes" id="UP000671914"/>
    </source>
</evidence>
<feature type="transmembrane region" description="Helical" evidence="1">
    <location>
        <begin position="12"/>
        <end position="32"/>
    </location>
</feature>